<proteinExistence type="predicted"/>
<keyword evidence="1" id="KW-1133">Transmembrane helix</keyword>
<organism evidence="2">
    <name type="scientific">uncultured Caudovirales phage</name>
    <dbReference type="NCBI Taxonomy" id="2100421"/>
    <lineage>
        <taxon>Viruses</taxon>
        <taxon>Duplodnaviria</taxon>
        <taxon>Heunggongvirae</taxon>
        <taxon>Uroviricota</taxon>
        <taxon>Caudoviricetes</taxon>
        <taxon>Peduoviridae</taxon>
        <taxon>Maltschvirus</taxon>
        <taxon>Maltschvirus maltsch</taxon>
    </lineage>
</organism>
<reference evidence="2" key="1">
    <citation type="submission" date="2020-04" db="EMBL/GenBank/DDBJ databases">
        <authorList>
            <person name="Chiriac C."/>
            <person name="Salcher M."/>
            <person name="Ghai R."/>
            <person name="Kavagutti S V."/>
        </authorList>
    </citation>
    <scope>NUCLEOTIDE SEQUENCE</scope>
</reference>
<protein>
    <submittedName>
        <fullName evidence="2">Uncharacterized protein</fullName>
    </submittedName>
</protein>
<keyword evidence="1" id="KW-0472">Membrane</keyword>
<sequence>MEPQLAFCLAVYTLGALYLRIFGLSPKGSRPHA</sequence>
<name>A0A6J5LXE3_9CAUD</name>
<dbReference type="EMBL" id="LR796349">
    <property type="protein sequence ID" value="CAB4138771.1"/>
    <property type="molecule type" value="Genomic_DNA"/>
</dbReference>
<accession>A0A6J5LXE3</accession>
<gene>
    <name evidence="2" type="ORF">UFOVP344_43</name>
</gene>
<evidence type="ECO:0000313" key="2">
    <source>
        <dbReference type="EMBL" id="CAB4138771.1"/>
    </source>
</evidence>
<feature type="transmembrane region" description="Helical" evidence="1">
    <location>
        <begin position="6"/>
        <end position="23"/>
    </location>
</feature>
<keyword evidence="1" id="KW-0812">Transmembrane</keyword>
<evidence type="ECO:0000256" key="1">
    <source>
        <dbReference type="SAM" id="Phobius"/>
    </source>
</evidence>